<keyword evidence="4" id="KW-0732">Signal</keyword>
<dbReference type="InterPro" id="IPR008983">
    <property type="entry name" value="Tumour_necrosis_fac-like_dom"/>
</dbReference>
<dbReference type="InterPro" id="IPR007110">
    <property type="entry name" value="Ig-like_dom"/>
</dbReference>
<evidence type="ECO:0000256" key="10">
    <source>
        <dbReference type="ARBA" id="ARBA00023157"/>
    </source>
</evidence>
<keyword evidence="5" id="KW-0677">Repeat</keyword>
<dbReference type="SUPFAM" id="SSF49842">
    <property type="entry name" value="TNF-like"/>
    <property type="match status" value="2"/>
</dbReference>
<dbReference type="GO" id="GO:0007156">
    <property type="term" value="P:homophilic cell adhesion via plasma membrane adhesion molecules"/>
    <property type="evidence" value="ECO:0007669"/>
    <property type="project" value="InterPro"/>
</dbReference>
<organism evidence="16 17">
    <name type="scientific">Pocillopora meandrina</name>
    <dbReference type="NCBI Taxonomy" id="46732"/>
    <lineage>
        <taxon>Eukaryota</taxon>
        <taxon>Metazoa</taxon>
        <taxon>Cnidaria</taxon>
        <taxon>Anthozoa</taxon>
        <taxon>Hexacorallia</taxon>
        <taxon>Scleractinia</taxon>
        <taxon>Astrocoeniina</taxon>
        <taxon>Pocilloporidae</taxon>
        <taxon>Pocillopora</taxon>
    </lineage>
</organism>
<feature type="domain" description="Cadherin" evidence="14">
    <location>
        <begin position="1821"/>
        <end position="1912"/>
    </location>
</feature>
<dbReference type="PANTHER" id="PTHR24025:SF23">
    <property type="entry name" value="NEURAL-CADHERIN"/>
    <property type="match status" value="1"/>
</dbReference>
<dbReference type="InterPro" id="IPR050971">
    <property type="entry name" value="Cadherin-domain_protein"/>
</dbReference>
<dbReference type="FunFam" id="2.60.40.60:FF:000033">
    <property type="entry name" value="FAT atypical cadherin 1"/>
    <property type="match status" value="1"/>
</dbReference>
<dbReference type="InterPro" id="IPR036179">
    <property type="entry name" value="Ig-like_dom_sf"/>
</dbReference>
<dbReference type="SUPFAM" id="SSF48726">
    <property type="entry name" value="Immunoglobulin"/>
    <property type="match status" value="1"/>
</dbReference>
<proteinExistence type="predicted"/>
<dbReference type="Gene3D" id="2.60.40.10">
    <property type="entry name" value="Immunoglobulins"/>
    <property type="match status" value="1"/>
</dbReference>
<dbReference type="PANTHER" id="PTHR24025">
    <property type="entry name" value="DESMOGLEIN FAMILY MEMBER"/>
    <property type="match status" value="1"/>
</dbReference>
<evidence type="ECO:0000256" key="7">
    <source>
        <dbReference type="ARBA" id="ARBA00022889"/>
    </source>
</evidence>
<evidence type="ECO:0000256" key="5">
    <source>
        <dbReference type="ARBA" id="ARBA00022737"/>
    </source>
</evidence>
<evidence type="ECO:0000256" key="6">
    <source>
        <dbReference type="ARBA" id="ARBA00022837"/>
    </source>
</evidence>
<feature type="domain" description="Cadherin" evidence="14">
    <location>
        <begin position="1487"/>
        <end position="1588"/>
    </location>
</feature>
<dbReference type="InterPro" id="IPR002126">
    <property type="entry name" value="Cadherin-like_dom"/>
</dbReference>
<dbReference type="GO" id="GO:0005886">
    <property type="term" value="C:plasma membrane"/>
    <property type="evidence" value="ECO:0007669"/>
    <property type="project" value="InterPro"/>
</dbReference>
<dbReference type="FunFam" id="2.60.40.60:FF:000024">
    <property type="entry name" value="FAT atypical cadherin 3"/>
    <property type="match status" value="2"/>
</dbReference>
<protein>
    <recommendedName>
        <fullName evidence="18">Protocadherin Fat 4</fullName>
    </recommendedName>
</protein>
<dbReference type="Pfam" id="PF00028">
    <property type="entry name" value="Cadherin"/>
    <property type="match status" value="4"/>
</dbReference>
<dbReference type="InterPro" id="IPR015919">
    <property type="entry name" value="Cadherin-like_sf"/>
</dbReference>
<feature type="transmembrane region" description="Helical" evidence="13">
    <location>
        <begin position="1915"/>
        <end position="1938"/>
    </location>
</feature>
<dbReference type="CDD" id="cd11304">
    <property type="entry name" value="Cadherin_repeat"/>
    <property type="match status" value="5"/>
</dbReference>
<evidence type="ECO:0000259" key="14">
    <source>
        <dbReference type="PROSITE" id="PS50268"/>
    </source>
</evidence>
<keyword evidence="9 13" id="KW-0472">Membrane</keyword>
<dbReference type="GO" id="GO:0005509">
    <property type="term" value="F:calcium ion binding"/>
    <property type="evidence" value="ECO:0007669"/>
    <property type="project" value="UniProtKB-UniRule"/>
</dbReference>
<dbReference type="InterPro" id="IPR013783">
    <property type="entry name" value="Ig-like_fold"/>
</dbReference>
<keyword evidence="17" id="KW-1185">Reference proteome</keyword>
<evidence type="ECO:0000256" key="13">
    <source>
        <dbReference type="SAM" id="Phobius"/>
    </source>
</evidence>
<dbReference type="PRINTS" id="PR00205">
    <property type="entry name" value="CADHERIN"/>
</dbReference>
<dbReference type="Proteomes" id="UP001159428">
    <property type="component" value="Unassembled WGS sequence"/>
</dbReference>
<evidence type="ECO:0000256" key="12">
    <source>
        <dbReference type="PROSITE-ProRule" id="PRU00043"/>
    </source>
</evidence>
<dbReference type="InterPro" id="IPR003599">
    <property type="entry name" value="Ig_sub"/>
</dbReference>
<keyword evidence="7" id="KW-0130">Cell adhesion</keyword>
<reference evidence="16 17" key="1">
    <citation type="submission" date="2022-05" db="EMBL/GenBank/DDBJ databases">
        <authorList>
            <consortium name="Genoscope - CEA"/>
            <person name="William W."/>
        </authorList>
    </citation>
    <scope>NUCLEOTIDE SEQUENCE [LARGE SCALE GENOMIC DNA]</scope>
</reference>
<accession>A0AAU9VJY6</accession>
<evidence type="ECO:0000256" key="9">
    <source>
        <dbReference type="ARBA" id="ARBA00023136"/>
    </source>
</evidence>
<evidence type="ECO:0000256" key="4">
    <source>
        <dbReference type="ARBA" id="ARBA00022729"/>
    </source>
</evidence>
<dbReference type="PROSITE" id="PS50268">
    <property type="entry name" value="CADHERIN_2"/>
    <property type="match status" value="5"/>
</dbReference>
<keyword evidence="8 13" id="KW-1133">Transmembrane helix</keyword>
<feature type="domain" description="Cadherin" evidence="14">
    <location>
        <begin position="1589"/>
        <end position="1690"/>
    </location>
</feature>
<dbReference type="InterPro" id="IPR020894">
    <property type="entry name" value="Cadherin_CS"/>
</dbReference>
<gene>
    <name evidence="16" type="ORF">PMEA_00000497</name>
</gene>
<keyword evidence="3 13" id="KW-0812">Transmembrane</keyword>
<feature type="domain" description="Cadherin" evidence="14">
    <location>
        <begin position="1381"/>
        <end position="1486"/>
    </location>
</feature>
<dbReference type="EMBL" id="CALNXJ010000001">
    <property type="protein sequence ID" value="CAH3031720.1"/>
    <property type="molecule type" value="Genomic_DNA"/>
</dbReference>
<dbReference type="PROSITE" id="PS00232">
    <property type="entry name" value="CADHERIN_1"/>
    <property type="match status" value="2"/>
</dbReference>
<evidence type="ECO:0000259" key="15">
    <source>
        <dbReference type="PROSITE" id="PS50835"/>
    </source>
</evidence>
<feature type="domain" description="Cadherin" evidence="14">
    <location>
        <begin position="1691"/>
        <end position="1800"/>
    </location>
</feature>
<keyword evidence="11" id="KW-0325">Glycoprotein</keyword>
<comment type="caution">
    <text evidence="16">The sequence shown here is derived from an EMBL/GenBank/DDBJ whole genome shotgun (WGS) entry which is preliminary data.</text>
</comment>
<dbReference type="Gene3D" id="2.60.120.40">
    <property type="match status" value="5"/>
</dbReference>
<evidence type="ECO:0000313" key="17">
    <source>
        <dbReference type="Proteomes" id="UP001159428"/>
    </source>
</evidence>
<keyword evidence="2" id="KW-0245">EGF-like domain</keyword>
<evidence type="ECO:0000313" key="16">
    <source>
        <dbReference type="EMBL" id="CAH3031720.1"/>
    </source>
</evidence>
<dbReference type="SMART" id="SM00112">
    <property type="entry name" value="CA"/>
    <property type="match status" value="5"/>
</dbReference>
<evidence type="ECO:0008006" key="18">
    <source>
        <dbReference type="Google" id="ProtNLM"/>
    </source>
</evidence>
<comment type="subcellular location">
    <subcellularLocation>
        <location evidence="1">Membrane</location>
        <topology evidence="1">Single-pass membrane protein</topology>
    </subcellularLocation>
</comment>
<evidence type="ECO:0000256" key="2">
    <source>
        <dbReference type="ARBA" id="ARBA00022536"/>
    </source>
</evidence>
<dbReference type="SUPFAM" id="SSF49313">
    <property type="entry name" value="Cadherin-like"/>
    <property type="match status" value="5"/>
</dbReference>
<dbReference type="SMART" id="SM00409">
    <property type="entry name" value="IG"/>
    <property type="match status" value="1"/>
</dbReference>
<evidence type="ECO:0000256" key="3">
    <source>
        <dbReference type="ARBA" id="ARBA00022692"/>
    </source>
</evidence>
<feature type="domain" description="Ig-like" evidence="15">
    <location>
        <begin position="1293"/>
        <end position="1374"/>
    </location>
</feature>
<evidence type="ECO:0000256" key="8">
    <source>
        <dbReference type="ARBA" id="ARBA00022989"/>
    </source>
</evidence>
<keyword evidence="6 12" id="KW-0106">Calcium</keyword>
<dbReference type="PROSITE" id="PS50835">
    <property type="entry name" value="IG_LIKE"/>
    <property type="match status" value="1"/>
</dbReference>
<sequence>MSHMPEAGWNLVKPWATEKRKGFFAGDAAGGKIYQDRFVTPEQGIYFIALNLQLTNVTTGILKASLVINDEFEKKNGFEGFVGKTTSTETVSMSGFLLLYENDVIACYLSGSAGILLSDSTFSVMKMSRIGSVPGFHAVLSRDQVIEPHTTSRLNYWRTSGSKGLFVMQSGTSPSVGLYCSIVDGIHKFTSNINLESKTQSTSVDVSIVLNSNTTLVKRYSSGTNRYSTSVSGMFNLTRGDCVEMRIECTDEGLPVVLTGTSFSGLFLDRQMETNRQFSGSLPSHNQLQMSPGWNKVQNWIVNYSKRNFPSLETILKNNHSKFMPDTSGVFIVVAVMNINASTESQSDLRLLVSVTEPSSGNSGLLAAYSFSSSLRSLIVSGLVSLNKGDSLSVYVYGDSRESDMVDGLFCVSAVPYDWPGVAASLTEAIPLNFPEWTKITEWKTNGVPGLFSFDNAFFPTKGVYRPHQDGSYFVSCNVIFAGEGKGYLSAIIAIDDSLDPRNGLYALDENPKRLVTLNMAGSIELRKGQNVSVYVKTTASSSWNVSIETGFSVVLIGADSLATPGILAVKQEEASEIFTGGEIGEWKLIQQVSDPFFLRNSRFDSATGRFKAKEDGLYLISAIMLILHSGLSQIRMAFVADGQSINVTTFQSNSLNSKSGAFVSTLTLSSTVHLYPNQKVSTFIDLLGQNSFSCKVLPNSSFSAVLVSRWESDYTAGFLATAIYDAFGQTGYKKVADWKSVPSVSKKYKITPSTSINIKNSGLYFLQSVLIIEDYEGDKAFDSGVCINGIIAHNGISASKLSDVQKSGKFVISAFGVIFLRKGQNISPCIKSKKRSPFATIKDSWFSIVRFLPRRQTPGFHQILEDGNNKKVFPGCSVTGFMSRGGGQLAYINGDIYKPNPTSPNDKGNFTAPVKGTYLISLLFTLNGNLTANVTACVGSQKSAGCLVKIYDTWRKRNYTFGFVGLIDLEKNEIISVCLQPKTEISSLIGVTISVEFRGQANTTVQLKHISDWSSSTGWQELTQWRTRGGYSVDKLYVMESGLYILSINLQIKAGERSLFGVKFDARGLSNRSVLSVLAHSEGDAIVSYSAAVVARLNESETMAASVYSDSQSLLVTNTTMFAALVTSNDKYSCLTLRSKTSHYISGTWWKAIGDWENFDEKCKSSNSDFIKGIFVAELPGIYFLATTVVVKTSHLSNQTRIMELLLTVNGDAMNTNGLKATKSVTDGLSVILSLSATAYLEQWQTLYLMIRSSGEGDFEVTNGGAFSVVLLEETRQYKTIGNNIIQFDKGPRIIRHPPAYTSLGGDLGLNVSWRCDAVAKGNVSYQWLKNNQPFAPSHDLSLINVQVSHTGQYVCLAEYDGIKVYSTPADLDVFDTTPQFETREFNATENKNASFELPFSALDKERMAAIVSLVIVKGNTKGTFVLFPEVAQDRFSLRNQIPLDHEAINLFQLTLKATNQDTKKSTEVEVTIHILDDNDNKPIFHNRTVNISVEENVANGTFIYQVKAIDKDSGNNSRIKYTLLSGEYKENFVIDASSGNVSVNGNLDRESRGDFTLLIQATDGKFRSNMSLLITILDVNEFQPVFNPQYYKRNISEMASFGTPIIRVSATDEDSAENSIIHYKIISGNINGTFGISETNGTILLQKSLDYETLSGYKLLVEVSDGKYNSTANVSIQVEDFNDNSPYFTKNLFSTTISDDIPIGFVVMNLTALDSDSGCNGYVTYSLAENLRENDHLHLFHVIPTSGAIITLDKLKLNAPLVKYRFSVIASDHGIPSRQSRVNVTIIVEDANNSPPVFTDCPDIIVIGSTKPEQHFFNVSASDADYGSNANIGYFIDDGPSSEMCSSNSNMFQVDEKGAVRNVQELEEKCIYNITICATDGVKFDRCTVTLRVNLPDEPTAVERTDDPQGTQIIVLSIIGVLLSGFILGLIIICCFRRRRISVYAMAKKDRNKAESEL</sequence>
<evidence type="ECO:0000256" key="1">
    <source>
        <dbReference type="ARBA" id="ARBA00004167"/>
    </source>
</evidence>
<evidence type="ECO:0000256" key="11">
    <source>
        <dbReference type="ARBA" id="ARBA00023180"/>
    </source>
</evidence>
<keyword evidence="10" id="KW-1015">Disulfide bond</keyword>
<dbReference type="Gene3D" id="2.60.40.60">
    <property type="entry name" value="Cadherins"/>
    <property type="match status" value="5"/>
</dbReference>
<dbReference type="GO" id="GO:0005911">
    <property type="term" value="C:cell-cell junction"/>
    <property type="evidence" value="ECO:0007669"/>
    <property type="project" value="TreeGrafter"/>
</dbReference>
<name>A0AAU9VJY6_9CNID</name>